<evidence type="ECO:0000256" key="1">
    <source>
        <dbReference type="SAM" id="SignalP"/>
    </source>
</evidence>
<keyword evidence="1" id="KW-0732">Signal</keyword>
<dbReference type="Proteomes" id="UP000315112">
    <property type="component" value="Unassembled WGS sequence"/>
</dbReference>
<accession>A0A562PXC4</accession>
<dbReference type="RefSeq" id="WP_199271940.1">
    <property type="nucleotide sequence ID" value="NZ_CP046904.1"/>
</dbReference>
<reference evidence="2 3" key="1">
    <citation type="journal article" date="2015" name="Stand. Genomic Sci.">
        <title>Genomic Encyclopedia of Bacterial and Archaeal Type Strains, Phase III: the genomes of soil and plant-associated and newly described type strains.</title>
        <authorList>
            <person name="Whitman W.B."/>
            <person name="Woyke T."/>
            <person name="Klenk H.P."/>
            <person name="Zhou Y."/>
            <person name="Lilburn T.G."/>
            <person name="Beck B.J."/>
            <person name="De Vos P."/>
            <person name="Vandamme P."/>
            <person name="Eisen J.A."/>
            <person name="Garrity G."/>
            <person name="Hugenholtz P."/>
            <person name="Kyrpides N.C."/>
        </authorList>
    </citation>
    <scope>NUCLEOTIDE SEQUENCE [LARGE SCALE GENOMIC DNA]</scope>
    <source>
        <strain evidence="2 3">CGMCC 1.10685</strain>
    </source>
</reference>
<proteinExistence type="predicted"/>
<feature type="chain" id="PRO_5022158836" description="DUF2264 domain-containing protein" evidence="1">
    <location>
        <begin position="23"/>
        <end position="623"/>
    </location>
</feature>
<name>A0A562PXC4_9BURK</name>
<sequence>MTHRTIRTALLAALLCAAPAWAEVSYAAYEPPLALQPMDRTVAGNAYRQLDWFFARLAEQGLDTTIDGQRAFGSGDKFLPGKVAAGLGHVLLQTPRDDPRLPALLAQYRRIADLTVDMDNHTWGIYYYIGMLYRLREAGLLEQAFTPATLAKLRARLDWRTFVRTPGYDLINLPTNYYGVAFSIARLRMLLGWEDASASQVLLEKMLQHYAAYSGKFGFSDETAGEGRFDRYSILLIAEICERYVETGLPVTDDLKALLRKAATVALAQMNTAGTGFAFGRSLGPYGETALVEILSIAAYLGVLGAEEKEYAYAFSSRVAARYMDFWYDPALHSLDMWGKGRRTDTYRGKHRILGENFSLLHQLIATNELWNEAGMRGKAPRADLQAWLDRTQPPFALTWFAQGEYDRALAVFRDRRHVFSLLMVNGGAGQYDNSPYYPLPFAPGIVSGIADSGAAHAQLLPKFTLADGTELLATSYVKGIEEGRDSGRYVVRYHQDELARLGGKAPVKDDRIRLTTTYAFEPGLVTRTDVYTPRGAVPVRRVTLDFASFSAQPQVEGNTIRFADGDVTEYRVDGLRDCRAEPTNGAAAFQAPYGPMNTLVSCGLGPFTMNGPVTIRWAIRYK</sequence>
<dbReference type="AlphaFoldDB" id="A0A562PXC4"/>
<evidence type="ECO:0000313" key="3">
    <source>
        <dbReference type="Proteomes" id="UP000315112"/>
    </source>
</evidence>
<gene>
    <name evidence="2" type="ORF">IP92_02129</name>
</gene>
<organism evidence="2 3">
    <name type="scientific">Pseudoduganella flava</name>
    <dbReference type="NCBI Taxonomy" id="871742"/>
    <lineage>
        <taxon>Bacteria</taxon>
        <taxon>Pseudomonadati</taxon>
        <taxon>Pseudomonadota</taxon>
        <taxon>Betaproteobacteria</taxon>
        <taxon>Burkholderiales</taxon>
        <taxon>Oxalobacteraceae</taxon>
        <taxon>Telluria group</taxon>
        <taxon>Pseudoduganella</taxon>
    </lineage>
</organism>
<protein>
    <recommendedName>
        <fullName evidence="4">DUF2264 domain-containing protein</fullName>
    </recommendedName>
</protein>
<comment type="caution">
    <text evidence="2">The sequence shown here is derived from an EMBL/GenBank/DDBJ whole genome shotgun (WGS) entry which is preliminary data.</text>
</comment>
<evidence type="ECO:0008006" key="4">
    <source>
        <dbReference type="Google" id="ProtNLM"/>
    </source>
</evidence>
<dbReference type="EMBL" id="VLKW01000003">
    <property type="protein sequence ID" value="TWI48736.1"/>
    <property type="molecule type" value="Genomic_DNA"/>
</dbReference>
<feature type="signal peptide" evidence="1">
    <location>
        <begin position="1"/>
        <end position="22"/>
    </location>
</feature>
<evidence type="ECO:0000313" key="2">
    <source>
        <dbReference type="EMBL" id="TWI48736.1"/>
    </source>
</evidence>